<organism evidence="1 2">
    <name type="scientific">Willisornis vidua</name>
    <name type="common">Xingu scale-backed antbird</name>
    <dbReference type="NCBI Taxonomy" id="1566151"/>
    <lineage>
        <taxon>Eukaryota</taxon>
        <taxon>Metazoa</taxon>
        <taxon>Chordata</taxon>
        <taxon>Craniata</taxon>
        <taxon>Vertebrata</taxon>
        <taxon>Euteleostomi</taxon>
        <taxon>Archelosauria</taxon>
        <taxon>Archosauria</taxon>
        <taxon>Dinosauria</taxon>
        <taxon>Saurischia</taxon>
        <taxon>Theropoda</taxon>
        <taxon>Coelurosauria</taxon>
        <taxon>Aves</taxon>
        <taxon>Neognathae</taxon>
        <taxon>Neoaves</taxon>
        <taxon>Telluraves</taxon>
        <taxon>Australaves</taxon>
        <taxon>Passeriformes</taxon>
        <taxon>Thamnophilidae</taxon>
        <taxon>Willisornis</taxon>
    </lineage>
</organism>
<proteinExistence type="predicted"/>
<accession>A0ABQ9DPN3</accession>
<evidence type="ECO:0000313" key="2">
    <source>
        <dbReference type="Proteomes" id="UP001145742"/>
    </source>
</evidence>
<comment type="caution">
    <text evidence="1">The sequence shown here is derived from an EMBL/GenBank/DDBJ whole genome shotgun (WGS) entry which is preliminary data.</text>
</comment>
<evidence type="ECO:0000313" key="1">
    <source>
        <dbReference type="EMBL" id="KAJ7426360.1"/>
    </source>
</evidence>
<dbReference type="EMBL" id="WHWB01032223">
    <property type="protein sequence ID" value="KAJ7426360.1"/>
    <property type="molecule type" value="Genomic_DNA"/>
</dbReference>
<protein>
    <submittedName>
        <fullName evidence="1">Uncharacterized protein</fullName>
    </submittedName>
</protein>
<dbReference type="Proteomes" id="UP001145742">
    <property type="component" value="Unassembled WGS sequence"/>
</dbReference>
<gene>
    <name evidence="1" type="ORF">WISP_16801</name>
</gene>
<keyword evidence="2" id="KW-1185">Reference proteome</keyword>
<reference evidence="1" key="1">
    <citation type="submission" date="2019-10" db="EMBL/GenBank/DDBJ databases">
        <authorList>
            <person name="Soares A.E.R."/>
            <person name="Aleixo A."/>
            <person name="Schneider P."/>
            <person name="Miyaki C.Y."/>
            <person name="Schneider M.P."/>
            <person name="Mello C."/>
            <person name="Vasconcelos A.T.R."/>
        </authorList>
    </citation>
    <scope>NUCLEOTIDE SEQUENCE</scope>
    <source>
        <tissue evidence="1">Muscle</tissue>
    </source>
</reference>
<name>A0ABQ9DPN3_9PASS</name>
<sequence>MHLLLAKAKLSRHGSDTSGISRCRFTEEQKSICGPCKSPILEQVDAEETVIWWSGHAGARSWHDQWACGEKSMLEQFLKN</sequence>